<organism evidence="3 4">
    <name type="scientific">Monodon monoceros</name>
    <name type="common">Narwhal</name>
    <name type="synonym">Ceratodon monodon</name>
    <dbReference type="NCBI Taxonomy" id="40151"/>
    <lineage>
        <taxon>Eukaryota</taxon>
        <taxon>Metazoa</taxon>
        <taxon>Chordata</taxon>
        <taxon>Craniata</taxon>
        <taxon>Vertebrata</taxon>
        <taxon>Euteleostomi</taxon>
        <taxon>Mammalia</taxon>
        <taxon>Eutheria</taxon>
        <taxon>Laurasiatheria</taxon>
        <taxon>Artiodactyla</taxon>
        <taxon>Whippomorpha</taxon>
        <taxon>Cetacea</taxon>
        <taxon>Odontoceti</taxon>
        <taxon>Monodontidae</taxon>
        <taxon>Monodon</taxon>
    </lineage>
</organism>
<dbReference type="PANTHER" id="PTHR15452">
    <property type="entry name" value="LEUKOCYTE-SPECIFIC TRANSCRIPT 1 PROTEIN"/>
    <property type="match status" value="1"/>
</dbReference>
<dbReference type="GO" id="GO:0050672">
    <property type="term" value="P:negative regulation of lymphocyte proliferation"/>
    <property type="evidence" value="ECO:0007669"/>
    <property type="project" value="Ensembl"/>
</dbReference>
<dbReference type="GO" id="GO:0005829">
    <property type="term" value="C:cytosol"/>
    <property type="evidence" value="ECO:0007669"/>
    <property type="project" value="Ensembl"/>
</dbReference>
<proteinExistence type="predicted"/>
<evidence type="ECO:0000313" key="3">
    <source>
        <dbReference type="Ensembl" id="ENSMMNP00015017073.1"/>
    </source>
</evidence>
<dbReference type="InterPro" id="IPR007775">
    <property type="entry name" value="Leukocyte-sp_tscrpt_1_LST1"/>
</dbReference>
<name>A0A8C6F8D6_MONMO</name>
<evidence type="ECO:0000256" key="2">
    <source>
        <dbReference type="SAM" id="Phobius"/>
    </source>
</evidence>
<keyword evidence="2" id="KW-1133">Transmembrane helix</keyword>
<evidence type="ECO:0000313" key="4">
    <source>
        <dbReference type="Proteomes" id="UP000694561"/>
    </source>
</evidence>
<dbReference type="Ensembl" id="ENSMMNT00015018771.1">
    <property type="protein sequence ID" value="ENSMMNP00015017073.1"/>
    <property type="gene ID" value="ENSMMNG00015012612.1"/>
</dbReference>
<dbReference type="Proteomes" id="UP000694561">
    <property type="component" value="Unplaced"/>
</dbReference>
<keyword evidence="2" id="KW-0472">Membrane</keyword>
<keyword evidence="2" id="KW-0812">Transmembrane</keyword>
<feature type="compositionally biased region" description="Basic and acidic residues" evidence="1">
    <location>
        <begin position="68"/>
        <end position="82"/>
    </location>
</feature>
<dbReference type="AlphaFoldDB" id="A0A8C6F8D6"/>
<dbReference type="GeneTree" id="ENSGT00730000112003"/>
<dbReference type="GO" id="GO:0000902">
    <property type="term" value="P:cell morphogenesis"/>
    <property type="evidence" value="ECO:0007669"/>
    <property type="project" value="InterPro"/>
</dbReference>
<reference evidence="3" key="1">
    <citation type="submission" date="2025-08" db="UniProtKB">
        <authorList>
            <consortium name="Ensembl"/>
        </authorList>
    </citation>
    <scope>IDENTIFICATION</scope>
</reference>
<evidence type="ECO:0000256" key="1">
    <source>
        <dbReference type="SAM" id="MobiDB-lite"/>
    </source>
</evidence>
<sequence>LFPAEICPYLYGGLGLGVLLFLVMVILSVCLCRLRRLLGTSCQHPLSRPQAQLSQQELHYASLLRLPEREGPDLGNQEREGSQEDPSTDYACIAKNKPI</sequence>
<gene>
    <name evidence="3" type="primary">LST1</name>
</gene>
<protein>
    <submittedName>
        <fullName evidence="3">Leukocyte specific transcript 1</fullName>
    </submittedName>
</protein>
<feature type="transmembrane region" description="Helical" evidence="2">
    <location>
        <begin position="12"/>
        <end position="34"/>
    </location>
</feature>
<dbReference type="Pfam" id="PF05083">
    <property type="entry name" value="LST1"/>
    <property type="match status" value="1"/>
</dbReference>
<dbReference type="PANTHER" id="PTHR15452:SF5">
    <property type="entry name" value="LEUKOCYTE-SPECIFIC TRANSCRIPT 1 PROTEIN"/>
    <property type="match status" value="1"/>
</dbReference>
<dbReference type="GO" id="GO:0005886">
    <property type="term" value="C:plasma membrane"/>
    <property type="evidence" value="ECO:0007669"/>
    <property type="project" value="Ensembl"/>
</dbReference>
<reference evidence="3" key="2">
    <citation type="submission" date="2025-09" db="UniProtKB">
        <authorList>
            <consortium name="Ensembl"/>
        </authorList>
    </citation>
    <scope>IDENTIFICATION</scope>
</reference>
<accession>A0A8C6F8D6</accession>
<dbReference type="GO" id="GO:0006955">
    <property type="term" value="P:immune response"/>
    <property type="evidence" value="ECO:0007669"/>
    <property type="project" value="InterPro"/>
</dbReference>
<feature type="region of interest" description="Disordered" evidence="1">
    <location>
        <begin position="68"/>
        <end position="99"/>
    </location>
</feature>
<dbReference type="GO" id="GO:0016358">
    <property type="term" value="P:dendrite development"/>
    <property type="evidence" value="ECO:0007669"/>
    <property type="project" value="Ensembl"/>
</dbReference>
<keyword evidence="4" id="KW-1185">Reference proteome</keyword>